<dbReference type="RefSeq" id="WP_330430550.1">
    <property type="nucleotide sequence ID" value="NZ_JAZDUF010000001.1"/>
</dbReference>
<evidence type="ECO:0000313" key="1">
    <source>
        <dbReference type="EMBL" id="MEE3848884.1"/>
    </source>
</evidence>
<protein>
    <recommendedName>
        <fullName evidence="3">LuxR family transcriptional regulator</fullName>
    </recommendedName>
</protein>
<evidence type="ECO:0000313" key="2">
    <source>
        <dbReference type="Proteomes" id="UP001347146"/>
    </source>
</evidence>
<organism evidence="1 2">
    <name type="scientific">Gordonia sesuvii</name>
    <dbReference type="NCBI Taxonomy" id="3116777"/>
    <lineage>
        <taxon>Bacteria</taxon>
        <taxon>Bacillati</taxon>
        <taxon>Actinomycetota</taxon>
        <taxon>Actinomycetes</taxon>
        <taxon>Mycobacteriales</taxon>
        <taxon>Gordoniaceae</taxon>
        <taxon>Gordonia</taxon>
    </lineage>
</organism>
<reference evidence="1 2" key="1">
    <citation type="submission" date="2024-01" db="EMBL/GenBank/DDBJ databases">
        <title>Draft genome sequence of Gordonia sp. LSe1-13.</title>
        <authorList>
            <person name="Suphannarot A."/>
            <person name="Mingma R."/>
        </authorList>
    </citation>
    <scope>NUCLEOTIDE SEQUENCE [LARGE SCALE GENOMIC DNA]</scope>
    <source>
        <strain evidence="1 2">LSe1-13</strain>
    </source>
</reference>
<sequence length="241" mass="24749">MGHTAAAFAILESVVRSARPAGDTALESLALSTRASLLRQAGRHVEAAGFDGRALAVVGCTHPGRTAEHRAAILDGLVGLAADHLGQLHLGATGRLLGRARELADDDPGWLAGRRPRLRIEWVTAELAMYSGDGPGAVTHADAALALCRATDTPVRHVVKTTLISAAAAASAGDVRTAVERAVEVTERARAEGLLPLEWAALALRQGLDPADAEVGAGLSEARAQLVRHGVPFVGDATGGG</sequence>
<gene>
    <name evidence="1" type="ORF">VZC37_00965</name>
</gene>
<dbReference type="Proteomes" id="UP001347146">
    <property type="component" value="Unassembled WGS sequence"/>
</dbReference>
<proteinExistence type="predicted"/>
<evidence type="ECO:0008006" key="3">
    <source>
        <dbReference type="Google" id="ProtNLM"/>
    </source>
</evidence>
<name>A0ABU7M717_9ACTN</name>
<comment type="caution">
    <text evidence="1">The sequence shown here is derived from an EMBL/GenBank/DDBJ whole genome shotgun (WGS) entry which is preliminary data.</text>
</comment>
<accession>A0ABU7M717</accession>
<dbReference type="EMBL" id="JAZDUF010000001">
    <property type="protein sequence ID" value="MEE3848884.1"/>
    <property type="molecule type" value="Genomic_DNA"/>
</dbReference>
<keyword evidence="2" id="KW-1185">Reference proteome</keyword>